<keyword evidence="3" id="KW-1185">Reference proteome</keyword>
<sequence length="632" mass="71852">MFEIDYKEYLDKVYGCYLGVSIGGLVGAPYEGAKEIIDVPIDLSGIDQMLFNDDLDLQVLFFQAVEKFGVRFNANMLANLFLKCCPYSPGEYAIFKKNYARGILPPISGTFNNEFYHEGMGCCIRGELWGCLFPNDPLTAKKYAYFDGCMDHANESIYSEYFVASLIAYSFVYSDIDRIIRLATEQVPQESKFRLMLETVSSWCDETSHPDALREKIIREFGHPDCTNVFQNLAFIVAGLKMYFNDFETLIEKTVRLGFDTDCTGGIVAAVWGAVHGASALQKKYGIDEVKLVLGVNCPDYSGKVSKFAEAVAQKGASFNDEDRSGVKIVNAPLPHEICKQSVLYELVDYDPVLEFDTMKTVKIRADVPEGRTGEFFYENDRLKTVFFSTEKEGDGYLLTLGVLLEKAPQTPADLCGKIVFETADGIDEDDCIPLGFAPPVIFEVSAPIFDTFEHIVFEKGKNYYGHFAGEQDENKRFDRIRDYHLNYKIPLQDERDFALRISRGEPFSNQKVIVYTDKLYSERLTGYRGPCLLYLRRKLYFGNDCICAIWCGCEGRAEVWLNGEKLAENHQNTFFTYENLHINRAKMKCGENDLVIKLWRETGKECFSCNILNEGGVMDFPEHVLNFKQIN</sequence>
<feature type="binding site" evidence="1">
    <location>
        <position position="260"/>
    </location>
    <ligand>
        <name>Mg(2+)</name>
        <dbReference type="ChEBI" id="CHEBI:18420"/>
        <label>1</label>
    </ligand>
</feature>
<organism evidence="2 3">
    <name type="scientific">Candidatus Borkfalkia ceftriaxoniphila</name>
    <dbReference type="NCBI Taxonomy" id="2508949"/>
    <lineage>
        <taxon>Bacteria</taxon>
        <taxon>Bacillati</taxon>
        <taxon>Bacillota</taxon>
        <taxon>Clostridia</taxon>
        <taxon>Christensenellales</taxon>
        <taxon>Christensenellaceae</taxon>
        <taxon>Candidatus Borkfalkia</taxon>
    </lineage>
</organism>
<dbReference type="SUPFAM" id="SSF101478">
    <property type="entry name" value="ADP-ribosylglycohydrolase"/>
    <property type="match status" value="1"/>
</dbReference>
<dbReference type="Pfam" id="PF03747">
    <property type="entry name" value="ADP_ribosyl_GH"/>
    <property type="match status" value="1"/>
</dbReference>
<gene>
    <name evidence="2" type="ORF">ESZ91_01720</name>
</gene>
<dbReference type="GO" id="GO:0016787">
    <property type="term" value="F:hydrolase activity"/>
    <property type="evidence" value="ECO:0007669"/>
    <property type="project" value="UniProtKB-KW"/>
</dbReference>
<evidence type="ECO:0000313" key="2">
    <source>
        <dbReference type="EMBL" id="RXZ61127.1"/>
    </source>
</evidence>
<comment type="caution">
    <text evidence="2">The sequence shown here is derived from an EMBL/GenBank/DDBJ whole genome shotgun (WGS) entry which is preliminary data.</text>
</comment>
<dbReference type="InterPro" id="IPR005502">
    <property type="entry name" value="Ribosyl_crysJ1"/>
</dbReference>
<keyword evidence="1" id="KW-0460">Magnesium</keyword>
<feature type="binding site" evidence="1">
    <location>
        <position position="262"/>
    </location>
    <ligand>
        <name>Mg(2+)</name>
        <dbReference type="ChEBI" id="CHEBI:18420"/>
        <label>1</label>
    </ligand>
</feature>
<dbReference type="Gene3D" id="1.10.4080.10">
    <property type="entry name" value="ADP-ribosylation/Crystallin J1"/>
    <property type="match status" value="1"/>
</dbReference>
<reference evidence="2 3" key="1">
    <citation type="journal article" date="2019" name="Gut">
        <title>Antibiotics-induced monodominance of a novel gut bacterial order.</title>
        <authorList>
            <person name="Hildebrand F."/>
            <person name="Moitinho-Silva L."/>
            <person name="Blasche S."/>
            <person name="Jahn M.T."/>
            <person name="Gossmann T.I."/>
            <person name="Heuerta-Cepas J."/>
            <person name="Hercog R."/>
            <person name="Luetge M."/>
            <person name="Bahram M."/>
            <person name="Pryszlak A."/>
            <person name="Alves R.J."/>
            <person name="Waszak S.M."/>
            <person name="Zhu A."/>
            <person name="Ye L."/>
            <person name="Costea P.I."/>
            <person name="Aalvink S."/>
            <person name="Belzer C."/>
            <person name="Forslund S.K."/>
            <person name="Sunagawa S."/>
            <person name="Hentschel U."/>
            <person name="Merten C."/>
            <person name="Patil K.R."/>
            <person name="Benes V."/>
            <person name="Bork P."/>
        </authorList>
    </citation>
    <scope>NUCLEOTIDE SEQUENCE [LARGE SCALE GENOMIC DNA]</scope>
    <source>
        <strain evidence="2 3">HDS1380</strain>
    </source>
</reference>
<dbReference type="AlphaFoldDB" id="A0A4Q2KAX2"/>
<evidence type="ECO:0000256" key="1">
    <source>
        <dbReference type="PIRSR" id="PIRSR605502-1"/>
    </source>
</evidence>
<dbReference type="EMBL" id="SDOZ01000002">
    <property type="protein sequence ID" value="RXZ61127.1"/>
    <property type="molecule type" value="Genomic_DNA"/>
</dbReference>
<comment type="cofactor">
    <cofactor evidence="1">
        <name>Mg(2+)</name>
        <dbReference type="ChEBI" id="CHEBI:18420"/>
    </cofactor>
    <text evidence="1">Binds 2 magnesium ions per subunit.</text>
</comment>
<dbReference type="OrthoDB" id="9761704at2"/>
<keyword evidence="2" id="KW-0378">Hydrolase</keyword>
<keyword evidence="1" id="KW-0479">Metal-binding</keyword>
<proteinExistence type="predicted"/>
<protein>
    <submittedName>
        <fullName evidence="2">ADP-ribosylglycohydrolase family protein</fullName>
    </submittedName>
</protein>
<dbReference type="Proteomes" id="UP000291269">
    <property type="component" value="Unassembled WGS sequence"/>
</dbReference>
<evidence type="ECO:0000313" key="3">
    <source>
        <dbReference type="Proteomes" id="UP000291269"/>
    </source>
</evidence>
<name>A0A4Q2KAX2_9FIRM</name>
<dbReference type="RefSeq" id="WP_129223499.1">
    <property type="nucleotide sequence ID" value="NZ_SDOZ01000002.1"/>
</dbReference>
<accession>A0A4Q2KAX2</accession>
<dbReference type="InterPro" id="IPR036705">
    <property type="entry name" value="Ribosyl_crysJ1_sf"/>
</dbReference>